<dbReference type="Gene3D" id="2.60.120.380">
    <property type="match status" value="1"/>
</dbReference>
<dbReference type="Gene3D" id="3.40.50.410">
    <property type="entry name" value="von Willebrand factor, type A domain"/>
    <property type="match status" value="1"/>
</dbReference>
<accession>A0AA46YAA7</accession>
<dbReference type="Pfam" id="PF25106">
    <property type="entry name" value="VWA_4"/>
    <property type="match status" value="1"/>
</dbReference>
<organism evidence="6 7">
    <name type="scientific">Xanthomonas sacchari</name>
    <dbReference type="NCBI Taxonomy" id="56458"/>
    <lineage>
        <taxon>Bacteria</taxon>
        <taxon>Pseudomonadati</taxon>
        <taxon>Pseudomonadota</taxon>
        <taxon>Gammaproteobacteria</taxon>
        <taxon>Lysobacterales</taxon>
        <taxon>Lysobacteraceae</taxon>
        <taxon>Xanthomonas</taxon>
    </lineage>
</organism>
<name>A0AA46YAA7_9XANT</name>
<evidence type="ECO:0000256" key="1">
    <source>
        <dbReference type="ARBA" id="ARBA00004613"/>
    </source>
</evidence>
<dbReference type="PANTHER" id="PTHR14905">
    <property type="entry name" value="NG37"/>
    <property type="match status" value="1"/>
</dbReference>
<evidence type="ECO:0000256" key="2">
    <source>
        <dbReference type="ARBA" id="ARBA00022525"/>
    </source>
</evidence>
<dbReference type="AlphaFoldDB" id="A0AA46YAA7"/>
<proteinExistence type="predicted"/>
<sequence>MTSRMRALLPIGALLIAGFAMPVPSHGTNVESKTFPEPALLDKATQFSDQLVRERPELQLLLNKLGLRYLHQLDPDTVYQLNTRTGELTRLSRAQAASGKDASPAGIFWGFGTPAVRISGGTSINGEASTTVTCPFSAQTAEVSGFMASTVSRDPVAGVRNGTLVIDNALDSKAQVNFSILRLAGGARNSANRTTLESVHTGSCGDEVRVNTLVTTWPPNRVELAIDDTGSMDTQLSGVKSALASFVENNNSGEQQRATSYELISFKDAPTLRLPNTEDTVAVINAVQGLTASGGDDCPEDSLGAVSLALSRLGEDEDSEGSVILATDASPHSGDVDGLIAQARANGTRVHVLLSGDCVASATGRTRAANGNSNESIAATPSSRDVFSRIAQETGGLYFYAPNATSEVYADLLGEIFQSVTEGITTLEPAVPLTGLEGAAGSDSLFRVEVPTGTSNLRVLSYGGTGNVSLYMKRGNIPTVTDHDMFSTRPGNNETLNLAAPVAGTYYIRLRGESAYTRVSLQARVTK</sequence>
<dbReference type="InterPro" id="IPR002035">
    <property type="entry name" value="VWF_A"/>
</dbReference>
<dbReference type="PROSITE" id="PS50234">
    <property type="entry name" value="VWFA"/>
    <property type="match status" value="1"/>
</dbReference>
<feature type="domain" description="VWFA" evidence="5">
    <location>
        <begin position="221"/>
        <end position="420"/>
    </location>
</feature>
<feature type="signal peptide" evidence="4">
    <location>
        <begin position="1"/>
        <end position="22"/>
    </location>
</feature>
<evidence type="ECO:0000313" key="7">
    <source>
        <dbReference type="Proteomes" id="UP001164392"/>
    </source>
</evidence>
<evidence type="ECO:0000256" key="4">
    <source>
        <dbReference type="SAM" id="SignalP"/>
    </source>
</evidence>
<gene>
    <name evidence="6" type="ORF">NG824_05475</name>
</gene>
<dbReference type="PANTHER" id="PTHR14905:SF7">
    <property type="entry name" value="VON WILLEBRAND FACTOR A DOMAIN-CONTAINING PROTEIN 7"/>
    <property type="match status" value="1"/>
</dbReference>
<dbReference type="InterPro" id="IPR007280">
    <property type="entry name" value="Peptidase_C_arc/bac"/>
</dbReference>
<dbReference type="RefSeq" id="WP_267093651.1">
    <property type="nucleotide sequence ID" value="NZ_CP099534.1"/>
</dbReference>
<dbReference type="InterPro" id="IPR052577">
    <property type="entry name" value="VWA7"/>
</dbReference>
<dbReference type="EMBL" id="CP099534">
    <property type="protein sequence ID" value="UYK89879.1"/>
    <property type="molecule type" value="Genomic_DNA"/>
</dbReference>
<evidence type="ECO:0000256" key="3">
    <source>
        <dbReference type="ARBA" id="ARBA00022729"/>
    </source>
</evidence>
<keyword evidence="3 4" id="KW-0732">Signal</keyword>
<dbReference type="SUPFAM" id="SSF53300">
    <property type="entry name" value="vWA-like"/>
    <property type="match status" value="1"/>
</dbReference>
<dbReference type="InterPro" id="IPR036465">
    <property type="entry name" value="vWFA_dom_sf"/>
</dbReference>
<keyword evidence="2" id="KW-0964">Secreted</keyword>
<dbReference type="Proteomes" id="UP001164392">
    <property type="component" value="Chromosome"/>
</dbReference>
<reference evidence="6" key="1">
    <citation type="submission" date="2022-06" db="EMBL/GenBank/DDBJ databases">
        <title>Dynamics of rice microbiomes reveals core vertical transmitted seed endophytes.</title>
        <authorList>
            <person name="Liao K."/>
            <person name="Zhang X."/>
        </authorList>
    </citation>
    <scope>NUCLEOTIDE SEQUENCE</scope>
    <source>
        <strain evidence="6">JR3-14</strain>
    </source>
</reference>
<protein>
    <submittedName>
        <fullName evidence="6">Pre-peptidase C-terminal domain-containing protein</fullName>
    </submittedName>
</protein>
<dbReference type="InterPro" id="IPR056861">
    <property type="entry name" value="HMCN1-like_VWA"/>
</dbReference>
<evidence type="ECO:0000259" key="5">
    <source>
        <dbReference type="PROSITE" id="PS50234"/>
    </source>
</evidence>
<evidence type="ECO:0000313" key="6">
    <source>
        <dbReference type="EMBL" id="UYK89879.1"/>
    </source>
</evidence>
<dbReference type="Pfam" id="PF04151">
    <property type="entry name" value="PPC"/>
    <property type="match status" value="1"/>
</dbReference>
<comment type="subcellular location">
    <subcellularLocation>
        <location evidence="1">Secreted</location>
    </subcellularLocation>
</comment>
<feature type="chain" id="PRO_5041438335" evidence="4">
    <location>
        <begin position="23"/>
        <end position="527"/>
    </location>
</feature>